<reference evidence="2 3" key="1">
    <citation type="submission" date="2023-07" db="EMBL/GenBank/DDBJ databases">
        <title>Genomic Encyclopedia of Type Strains, Phase IV (KMG-IV): sequencing the most valuable type-strain genomes for metagenomic binning, comparative biology and taxonomic classification.</title>
        <authorList>
            <person name="Goeker M."/>
        </authorList>
    </citation>
    <scope>NUCLEOTIDE SEQUENCE [LARGE SCALE GENOMIC DNA]</scope>
    <source>
        <strain evidence="2 3">DSM 9768</strain>
    </source>
</reference>
<dbReference type="EMBL" id="JAUSUG010000001">
    <property type="protein sequence ID" value="MDQ0253079.1"/>
    <property type="molecule type" value="Genomic_DNA"/>
</dbReference>
<protein>
    <submittedName>
        <fullName evidence="2">Uncharacterized protein</fullName>
    </submittedName>
</protein>
<keyword evidence="1" id="KW-1133">Transmembrane helix</keyword>
<proteinExistence type="predicted"/>
<evidence type="ECO:0000313" key="2">
    <source>
        <dbReference type="EMBL" id="MDQ0253079.1"/>
    </source>
</evidence>
<comment type="caution">
    <text evidence="2">The sequence shown here is derived from an EMBL/GenBank/DDBJ whole genome shotgun (WGS) entry which is preliminary data.</text>
</comment>
<dbReference type="RefSeq" id="WP_307321228.1">
    <property type="nucleotide sequence ID" value="NZ_JAUSUG010000001.1"/>
</dbReference>
<evidence type="ECO:0000256" key="1">
    <source>
        <dbReference type="SAM" id="Phobius"/>
    </source>
</evidence>
<keyword evidence="1" id="KW-0472">Membrane</keyword>
<organism evidence="2 3">
    <name type="scientific">Evansella vedderi</name>
    <dbReference type="NCBI Taxonomy" id="38282"/>
    <lineage>
        <taxon>Bacteria</taxon>
        <taxon>Bacillati</taxon>
        <taxon>Bacillota</taxon>
        <taxon>Bacilli</taxon>
        <taxon>Bacillales</taxon>
        <taxon>Bacillaceae</taxon>
        <taxon>Evansella</taxon>
    </lineage>
</organism>
<accession>A0ABT9ZPB3</accession>
<evidence type="ECO:0000313" key="3">
    <source>
        <dbReference type="Proteomes" id="UP001230005"/>
    </source>
</evidence>
<sequence>MKWFGFPANWLIYRNWVIIYRLEAFIYRITVVIYRNPPIIYRTRIIIIYNQLNTTKYQADLPLYVNVLTNLHLKIAEHFDNI</sequence>
<keyword evidence="1" id="KW-0812">Transmembrane</keyword>
<dbReference type="Proteomes" id="UP001230005">
    <property type="component" value="Unassembled WGS sequence"/>
</dbReference>
<keyword evidence="3" id="KW-1185">Reference proteome</keyword>
<feature type="transmembrane region" description="Helical" evidence="1">
    <location>
        <begin position="12"/>
        <end position="34"/>
    </location>
</feature>
<gene>
    <name evidence="2" type="ORF">J2S74_000451</name>
</gene>
<name>A0ABT9ZPB3_9BACI</name>